<protein>
    <submittedName>
        <fullName evidence="2">Uncharacterized protein</fullName>
    </submittedName>
</protein>
<name>A0A059EXE0_9MICR</name>
<dbReference type="EMBL" id="KK365238">
    <property type="protein sequence ID" value="KCZ79703.1"/>
    <property type="molecule type" value="Genomic_DNA"/>
</dbReference>
<keyword evidence="1" id="KW-0472">Membrane</keyword>
<accession>A0A059EXE0</accession>
<organism evidence="2 3">
    <name type="scientific">Anncaliia algerae PRA339</name>
    <dbReference type="NCBI Taxonomy" id="1288291"/>
    <lineage>
        <taxon>Eukaryota</taxon>
        <taxon>Fungi</taxon>
        <taxon>Fungi incertae sedis</taxon>
        <taxon>Microsporidia</taxon>
        <taxon>Tubulinosematoidea</taxon>
        <taxon>Tubulinosematidae</taxon>
        <taxon>Anncaliia</taxon>
    </lineage>
</organism>
<reference evidence="2 3" key="2">
    <citation type="submission" date="2014-03" db="EMBL/GenBank/DDBJ databases">
        <title>The Genome Sequence of Anncaliia algerae insect isolate PRA339.</title>
        <authorList>
            <consortium name="The Broad Institute Genome Sequencing Platform"/>
            <consortium name="The Broad Institute Genome Sequencing Center for Infectious Disease"/>
            <person name="Cuomo C."/>
            <person name="Becnel J."/>
            <person name="Sanscrainte N."/>
            <person name="Walker B."/>
            <person name="Young S.K."/>
            <person name="Zeng Q."/>
            <person name="Gargeya S."/>
            <person name="Fitzgerald M."/>
            <person name="Haas B."/>
            <person name="Abouelleil A."/>
            <person name="Alvarado L."/>
            <person name="Arachchi H.M."/>
            <person name="Berlin A.M."/>
            <person name="Chapman S.B."/>
            <person name="Dewar J."/>
            <person name="Goldberg J."/>
            <person name="Griggs A."/>
            <person name="Gujja S."/>
            <person name="Hansen M."/>
            <person name="Howarth C."/>
            <person name="Imamovic A."/>
            <person name="Larimer J."/>
            <person name="McCowan C."/>
            <person name="Murphy C."/>
            <person name="Neiman D."/>
            <person name="Pearson M."/>
            <person name="Priest M."/>
            <person name="Roberts A."/>
            <person name="Saif S."/>
            <person name="Shea T."/>
            <person name="Sisk P."/>
            <person name="Sykes S."/>
            <person name="Wortman J."/>
            <person name="Nusbaum C."/>
            <person name="Birren B."/>
        </authorList>
    </citation>
    <scope>NUCLEOTIDE SEQUENCE [LARGE SCALE GENOMIC DNA]</scope>
    <source>
        <strain evidence="2 3">PRA339</strain>
    </source>
</reference>
<keyword evidence="1" id="KW-0812">Transmembrane</keyword>
<evidence type="ECO:0000313" key="2">
    <source>
        <dbReference type="EMBL" id="KCZ79703.1"/>
    </source>
</evidence>
<gene>
    <name evidence="2" type="ORF">H312_02911</name>
</gene>
<dbReference type="VEuPathDB" id="MicrosporidiaDB:H312_02911"/>
<evidence type="ECO:0000256" key="1">
    <source>
        <dbReference type="SAM" id="Phobius"/>
    </source>
</evidence>
<dbReference type="Proteomes" id="UP000030655">
    <property type="component" value="Unassembled WGS sequence"/>
</dbReference>
<feature type="transmembrane region" description="Helical" evidence="1">
    <location>
        <begin position="83"/>
        <end position="100"/>
    </location>
</feature>
<keyword evidence="1" id="KW-1133">Transmembrane helix</keyword>
<keyword evidence="3" id="KW-1185">Reference proteome</keyword>
<sequence length="131" mass="15458">MYSIDIVLIVSNRYVLIVFKRYCFNCYELLKDRLAMRIKIFPKKGKIKISKQNLKEQETAHLIYKIKTLNLNLKEEKNNQMKMIPTLIILIIPLAILEIMTMKNALEKTLVESLKILAIKKGILQRKRILL</sequence>
<reference evidence="3" key="1">
    <citation type="submission" date="2013-02" db="EMBL/GenBank/DDBJ databases">
        <authorList>
            <consortium name="The Broad Institute Genome Sequencing Platform"/>
            <person name="Cuomo C."/>
            <person name="Becnel J."/>
            <person name="Sanscrainte N."/>
            <person name="Walker B."/>
            <person name="Young S.K."/>
            <person name="Zeng Q."/>
            <person name="Gargeya S."/>
            <person name="Fitzgerald M."/>
            <person name="Haas B."/>
            <person name="Abouelleil A."/>
            <person name="Alvarado L."/>
            <person name="Arachchi H.M."/>
            <person name="Berlin A.M."/>
            <person name="Chapman S.B."/>
            <person name="Dewar J."/>
            <person name="Goldberg J."/>
            <person name="Griggs A."/>
            <person name="Gujja S."/>
            <person name="Hansen M."/>
            <person name="Howarth C."/>
            <person name="Imamovic A."/>
            <person name="Larimer J."/>
            <person name="McCowan C."/>
            <person name="Murphy C."/>
            <person name="Neiman D."/>
            <person name="Pearson M."/>
            <person name="Priest M."/>
            <person name="Roberts A."/>
            <person name="Saif S."/>
            <person name="Shea T."/>
            <person name="Sisk P."/>
            <person name="Sykes S."/>
            <person name="Wortman J."/>
            <person name="Nusbaum C."/>
            <person name="Birren B."/>
        </authorList>
    </citation>
    <scope>NUCLEOTIDE SEQUENCE [LARGE SCALE GENOMIC DNA]</scope>
    <source>
        <strain evidence="3">PRA339</strain>
    </source>
</reference>
<dbReference type="AlphaFoldDB" id="A0A059EXE0"/>
<evidence type="ECO:0000313" key="3">
    <source>
        <dbReference type="Proteomes" id="UP000030655"/>
    </source>
</evidence>
<dbReference type="HOGENOM" id="CLU_1927078_0_0_1"/>
<proteinExistence type="predicted"/>